<feature type="region of interest" description="Disordered" evidence="1">
    <location>
        <begin position="32"/>
        <end position="65"/>
    </location>
</feature>
<reference evidence="2" key="2">
    <citation type="submission" date="2021-04" db="EMBL/GenBank/DDBJ databases">
        <authorList>
            <person name="Gilroy R."/>
        </authorList>
    </citation>
    <scope>NUCLEOTIDE SEQUENCE</scope>
    <source>
        <strain evidence="2">ChiBcec2-3848</strain>
    </source>
</reference>
<comment type="caution">
    <text evidence="2">The sequence shown here is derived from an EMBL/GenBank/DDBJ whole genome shotgun (WGS) entry which is preliminary data.</text>
</comment>
<reference evidence="2" key="1">
    <citation type="journal article" date="2021" name="PeerJ">
        <title>Extensive microbial diversity within the chicken gut microbiome revealed by metagenomics and culture.</title>
        <authorList>
            <person name="Gilroy R."/>
            <person name="Ravi A."/>
            <person name="Getino M."/>
            <person name="Pursley I."/>
            <person name="Horton D.L."/>
            <person name="Alikhan N.F."/>
            <person name="Baker D."/>
            <person name="Gharbi K."/>
            <person name="Hall N."/>
            <person name="Watson M."/>
            <person name="Adriaenssens E.M."/>
            <person name="Foster-Nyarko E."/>
            <person name="Jarju S."/>
            <person name="Secka A."/>
            <person name="Antonio M."/>
            <person name="Oren A."/>
            <person name="Chaudhuri R.R."/>
            <person name="La Ragione R."/>
            <person name="Hildebrand F."/>
            <person name="Pallen M.J."/>
        </authorList>
    </citation>
    <scope>NUCLEOTIDE SEQUENCE</scope>
    <source>
        <strain evidence="2">ChiBcec2-3848</strain>
    </source>
</reference>
<proteinExistence type="predicted"/>
<evidence type="ECO:0000313" key="3">
    <source>
        <dbReference type="Proteomes" id="UP000823886"/>
    </source>
</evidence>
<evidence type="ECO:0000313" key="2">
    <source>
        <dbReference type="EMBL" id="HJC65042.1"/>
    </source>
</evidence>
<sequence>KKEVDKQREPVIIWRQRKNQHAEEKSRMWKVPERGADAGSALSRKHLKTTSEWPQSGPVTPLSSK</sequence>
<gene>
    <name evidence="2" type="ORF">H9753_15730</name>
</gene>
<dbReference type="EMBL" id="DWVZ01000230">
    <property type="protein sequence ID" value="HJC65042.1"/>
    <property type="molecule type" value="Genomic_DNA"/>
</dbReference>
<dbReference type="AlphaFoldDB" id="A0A9D2PSR1"/>
<protein>
    <submittedName>
        <fullName evidence="2">Uncharacterized protein</fullName>
    </submittedName>
</protein>
<feature type="compositionally biased region" description="Polar residues" evidence="1">
    <location>
        <begin position="50"/>
        <end position="65"/>
    </location>
</feature>
<name>A0A9D2PSR1_9FIRM</name>
<organism evidence="2 3">
    <name type="scientific">Candidatus Blautia merdavium</name>
    <dbReference type="NCBI Taxonomy" id="2838494"/>
    <lineage>
        <taxon>Bacteria</taxon>
        <taxon>Bacillati</taxon>
        <taxon>Bacillota</taxon>
        <taxon>Clostridia</taxon>
        <taxon>Lachnospirales</taxon>
        <taxon>Lachnospiraceae</taxon>
        <taxon>Blautia</taxon>
    </lineage>
</organism>
<feature type="non-terminal residue" evidence="2">
    <location>
        <position position="1"/>
    </location>
</feature>
<evidence type="ECO:0000256" key="1">
    <source>
        <dbReference type="SAM" id="MobiDB-lite"/>
    </source>
</evidence>
<accession>A0A9D2PSR1</accession>
<dbReference type="Proteomes" id="UP000823886">
    <property type="component" value="Unassembled WGS sequence"/>
</dbReference>